<dbReference type="PANTHER" id="PTHR42770">
    <property type="entry name" value="AMINO ACID TRANSPORTER-RELATED"/>
    <property type="match status" value="1"/>
</dbReference>
<dbReference type="GO" id="GO:0005886">
    <property type="term" value="C:plasma membrane"/>
    <property type="evidence" value="ECO:0007669"/>
    <property type="project" value="UniProtKB-SubCell"/>
</dbReference>
<feature type="transmembrane region" description="Helical" evidence="6">
    <location>
        <begin position="52"/>
        <end position="73"/>
    </location>
</feature>
<evidence type="ECO:0000256" key="5">
    <source>
        <dbReference type="ARBA" id="ARBA00023136"/>
    </source>
</evidence>
<keyword evidence="2" id="KW-1003">Cell membrane</keyword>
<feature type="transmembrane region" description="Helical" evidence="6">
    <location>
        <begin position="336"/>
        <end position="356"/>
    </location>
</feature>
<sequence>MQGKRTFVRESSGLIREIDAKDAFSMNFSYLGPAAGVAYPLTFAVALVGASWIISGVIAALLMFPVAIMYYYLSRIIPRSAGDYIYISRTLGPRIGFIQAISNIFIFASGVPILAQLELPLVLEPSLQILGITFHDPSLISFARNFAFCSETSPIFFGTTLLIIGLVALVTIVRTKIFARIITTLTAVQIIGTLGMIIGLALVGSSYPAIFTKVSESFGGPSYSSLISSTSYSFNSVQTLVLMSAIAAFLFLYNNAPTYFGGEIKKAEKSLFSGIIISYIITAILSIILIYELQYFVGEGFYDYTSSMGWSSSSGGIPIATTSLLAYVAVPFLNNVPLIILIVAGAITWYLLYSIIDLAIPSRTLFAIAFDWLAPSFFTKVSEKFRTPIYSTLFIVALAVVFDVLEIYLGFSESAMTTIIVFMLYQYFTAAISAIVISKKKLYGVKDNKLAILGGISAFAVVFPAILMILYAIICKAFSSVVFVNLPLNIGIIVGVPIVSIALYEVVRKIREKQGIDLSLTFKEIPPE</sequence>
<keyword evidence="4 6" id="KW-1133">Transmembrane helix</keyword>
<feature type="transmembrane region" description="Helical" evidence="6">
    <location>
        <begin position="28"/>
        <end position="46"/>
    </location>
</feature>
<dbReference type="Gene3D" id="1.20.1740.10">
    <property type="entry name" value="Amino acid/polyamine transporter I"/>
    <property type="match status" value="1"/>
</dbReference>
<feature type="transmembrane region" description="Helical" evidence="6">
    <location>
        <begin position="185"/>
        <end position="211"/>
    </location>
</feature>
<accession>A0A650CWB8</accession>
<keyword evidence="5 6" id="KW-0472">Membrane</keyword>
<dbReference type="InterPro" id="IPR002293">
    <property type="entry name" value="AA/rel_permease1"/>
</dbReference>
<dbReference type="RefSeq" id="WP_152939344.1">
    <property type="nucleotide sequence ID" value="NZ_CP045482.1"/>
</dbReference>
<evidence type="ECO:0000313" key="9">
    <source>
        <dbReference type="Proteomes" id="UP000426328"/>
    </source>
</evidence>
<feature type="transmembrane region" description="Helical" evidence="6">
    <location>
        <begin position="274"/>
        <end position="297"/>
    </location>
</feature>
<feature type="transmembrane region" description="Helical" evidence="6">
    <location>
        <begin position="94"/>
        <end position="115"/>
    </location>
</feature>
<dbReference type="InterPro" id="IPR050367">
    <property type="entry name" value="APC_superfamily"/>
</dbReference>
<dbReference type="GeneID" id="42779948"/>
<feature type="transmembrane region" description="Helical" evidence="6">
    <location>
        <begin position="390"/>
        <end position="409"/>
    </location>
</feature>
<dbReference type="EMBL" id="WHYS01000001">
    <property type="protein sequence ID" value="MQL54349.1"/>
    <property type="molecule type" value="Genomic_DNA"/>
</dbReference>
<feature type="transmembrane region" description="Helical" evidence="6">
    <location>
        <begin position="362"/>
        <end position="378"/>
    </location>
</feature>
<reference evidence="7 10" key="1">
    <citation type="submission" date="2019-10" db="EMBL/GenBank/DDBJ databases">
        <title>Comparative genomics of sulfur disproportionating microorganisms.</title>
        <authorList>
            <person name="Ward L.M."/>
            <person name="Bertran E."/>
            <person name="Johnston D."/>
        </authorList>
    </citation>
    <scope>NUCLEOTIDE SEQUENCE [LARGE SCALE GENOMIC DNA]</scope>
    <source>
        <strain evidence="7 10">DSM 3772</strain>
    </source>
</reference>
<organism evidence="8 9">
    <name type="scientific">Acidianus ambivalens</name>
    <name type="common">Desulfurolobus ambivalens</name>
    <dbReference type="NCBI Taxonomy" id="2283"/>
    <lineage>
        <taxon>Archaea</taxon>
        <taxon>Thermoproteota</taxon>
        <taxon>Thermoprotei</taxon>
        <taxon>Sulfolobales</taxon>
        <taxon>Sulfolobaceae</taxon>
        <taxon>Acidianus</taxon>
    </lineage>
</organism>
<evidence type="ECO:0000313" key="10">
    <source>
        <dbReference type="Proteomes" id="UP000474054"/>
    </source>
</evidence>
<evidence type="ECO:0000256" key="6">
    <source>
        <dbReference type="SAM" id="Phobius"/>
    </source>
</evidence>
<keyword evidence="3 6" id="KW-0812">Transmembrane</keyword>
<feature type="transmembrane region" description="Helical" evidence="6">
    <location>
        <begin position="155"/>
        <end position="173"/>
    </location>
</feature>
<feature type="transmembrane region" description="Helical" evidence="6">
    <location>
        <begin position="309"/>
        <end position="329"/>
    </location>
</feature>
<feature type="transmembrane region" description="Helical" evidence="6">
    <location>
        <begin position="415"/>
        <end position="438"/>
    </location>
</feature>
<evidence type="ECO:0000313" key="8">
    <source>
        <dbReference type="EMBL" id="QGR22174.1"/>
    </source>
</evidence>
<name>A0A650CWB8_ACIAM</name>
<feature type="transmembrane region" description="Helical" evidence="6">
    <location>
        <begin position="231"/>
        <end position="253"/>
    </location>
</feature>
<protein>
    <submittedName>
        <fullName evidence="8">Amino acid permease</fullName>
    </submittedName>
</protein>
<dbReference type="Proteomes" id="UP000474054">
    <property type="component" value="Unassembled WGS sequence"/>
</dbReference>
<comment type="subcellular location">
    <subcellularLocation>
        <location evidence="1">Cell membrane</location>
        <topology evidence="1">Multi-pass membrane protein</topology>
    </subcellularLocation>
</comment>
<dbReference type="Pfam" id="PF13520">
    <property type="entry name" value="AA_permease_2"/>
    <property type="match status" value="1"/>
</dbReference>
<evidence type="ECO:0000256" key="3">
    <source>
        <dbReference type="ARBA" id="ARBA00022692"/>
    </source>
</evidence>
<evidence type="ECO:0000313" key="7">
    <source>
        <dbReference type="EMBL" id="MQL54349.1"/>
    </source>
</evidence>
<dbReference type="Proteomes" id="UP000426328">
    <property type="component" value="Chromosome"/>
</dbReference>
<feature type="transmembrane region" description="Helical" evidence="6">
    <location>
        <begin position="450"/>
        <end position="474"/>
    </location>
</feature>
<proteinExistence type="predicted"/>
<dbReference type="EMBL" id="CP045482">
    <property type="protein sequence ID" value="QGR22174.1"/>
    <property type="molecule type" value="Genomic_DNA"/>
</dbReference>
<evidence type="ECO:0000256" key="4">
    <source>
        <dbReference type="ARBA" id="ARBA00022989"/>
    </source>
</evidence>
<evidence type="ECO:0000256" key="2">
    <source>
        <dbReference type="ARBA" id="ARBA00022475"/>
    </source>
</evidence>
<dbReference type="KEGG" id="aamb:D1866_09415"/>
<dbReference type="AlphaFoldDB" id="A0A650CWB8"/>
<dbReference type="PANTHER" id="PTHR42770:SF7">
    <property type="entry name" value="MEMBRANE PROTEIN"/>
    <property type="match status" value="1"/>
</dbReference>
<evidence type="ECO:0000256" key="1">
    <source>
        <dbReference type="ARBA" id="ARBA00004651"/>
    </source>
</evidence>
<keyword evidence="9" id="KW-1185">Reference proteome</keyword>
<dbReference type="GO" id="GO:0022857">
    <property type="term" value="F:transmembrane transporter activity"/>
    <property type="evidence" value="ECO:0007669"/>
    <property type="project" value="InterPro"/>
</dbReference>
<gene>
    <name evidence="8" type="ORF">D1866_09415</name>
    <name evidence="7" type="ORF">GFB69_00855</name>
</gene>
<reference evidence="8 9" key="2">
    <citation type="submission" date="2019-10" db="EMBL/GenBank/DDBJ databases">
        <title>Genome Sequences from Six Type Strain Members of the Archaeal Family Sulfolobaceae: Acidianus ambivalens, Acidianus infernus, Metallosphaera prunae, Stygiolobus azoricus, Sulfolobus metallicus, and Sulfurisphaera ohwakuensis.</title>
        <authorList>
            <person name="Counts J.A."/>
            <person name="Kelly R.M."/>
        </authorList>
    </citation>
    <scope>NUCLEOTIDE SEQUENCE [LARGE SCALE GENOMIC DNA]</scope>
    <source>
        <strain evidence="8 9">LEI 10</strain>
    </source>
</reference>
<dbReference type="PIRSF" id="PIRSF006060">
    <property type="entry name" value="AA_transporter"/>
    <property type="match status" value="1"/>
</dbReference>
<feature type="transmembrane region" description="Helical" evidence="6">
    <location>
        <begin position="486"/>
        <end position="507"/>
    </location>
</feature>